<reference evidence="2 3" key="1">
    <citation type="journal article" date="2018" name="G3 (Bethesda)">
        <title>A High-Quality Reference Genome for the Invasive Mosquitofish Gambusia affinis Using a Chicago Library.</title>
        <authorList>
            <person name="Hoffberg S.L."/>
            <person name="Troendle N.J."/>
            <person name="Glenn T.C."/>
            <person name="Mahmud O."/>
            <person name="Louha S."/>
            <person name="Chalopin D."/>
            <person name="Bennetzen J.L."/>
            <person name="Mauricio R."/>
        </authorList>
    </citation>
    <scope>NUCLEOTIDE SEQUENCE [LARGE SCALE GENOMIC DNA]</scope>
    <source>
        <strain evidence="2">NE01/NJP1002.9</strain>
        <tissue evidence="2">Muscle</tissue>
    </source>
</reference>
<dbReference type="Proteomes" id="UP000250572">
    <property type="component" value="Unassembled WGS sequence"/>
</dbReference>
<dbReference type="NCBIfam" id="TIGR01571">
    <property type="entry name" value="A_thal_Cys_rich"/>
    <property type="match status" value="2"/>
</dbReference>
<gene>
    <name evidence="2" type="ORF">CCH79_00011952</name>
</gene>
<name>A0A315VY89_GAMAF</name>
<sequence length="205" mass="23213">MTTTIVIQQPPPTQVVEVMNPREWSSGLFDCLGCFAYWCFPCFACKTSKDYGEHLCLPLLDMFGVCVPPITLAMRVSLRHRYGIDGSLPNDCVLSSFCTVCIWCQMAREIEKRNAPPHPDPRVDVPNSHEWGSGICNFTEDMRSSWLSPVTMSMRTSVRERYNIEGSIAKDCVCATFCTPCVWCQISRELQRRKTDVVLVNAKTV</sequence>
<dbReference type="InterPro" id="IPR006461">
    <property type="entry name" value="PLAC_motif_containing"/>
</dbReference>
<feature type="non-terminal residue" evidence="2">
    <location>
        <position position="205"/>
    </location>
</feature>
<evidence type="ECO:0000256" key="1">
    <source>
        <dbReference type="ARBA" id="ARBA00009024"/>
    </source>
</evidence>
<dbReference type="STRING" id="33528.ENSGAFP00000016719"/>
<dbReference type="EMBL" id="NHOQ01001433">
    <property type="protein sequence ID" value="PWA24428.1"/>
    <property type="molecule type" value="Genomic_DNA"/>
</dbReference>
<keyword evidence="3" id="KW-1185">Reference proteome</keyword>
<dbReference type="PANTHER" id="PTHR15907">
    <property type="entry name" value="DUF614 FAMILY PROTEIN-RELATED"/>
    <property type="match status" value="1"/>
</dbReference>
<dbReference type="Pfam" id="PF04749">
    <property type="entry name" value="PLAC8"/>
    <property type="match status" value="2"/>
</dbReference>
<comment type="caution">
    <text evidence="2">The sequence shown here is derived from an EMBL/GenBank/DDBJ whole genome shotgun (WGS) entry which is preliminary data.</text>
</comment>
<organism evidence="2 3">
    <name type="scientific">Gambusia affinis</name>
    <name type="common">Western mosquitofish</name>
    <name type="synonym">Heterandria affinis</name>
    <dbReference type="NCBI Taxonomy" id="33528"/>
    <lineage>
        <taxon>Eukaryota</taxon>
        <taxon>Metazoa</taxon>
        <taxon>Chordata</taxon>
        <taxon>Craniata</taxon>
        <taxon>Vertebrata</taxon>
        <taxon>Euteleostomi</taxon>
        <taxon>Actinopterygii</taxon>
        <taxon>Neopterygii</taxon>
        <taxon>Teleostei</taxon>
        <taxon>Neoteleostei</taxon>
        <taxon>Acanthomorphata</taxon>
        <taxon>Ovalentaria</taxon>
        <taxon>Atherinomorphae</taxon>
        <taxon>Cyprinodontiformes</taxon>
        <taxon>Poeciliidae</taxon>
        <taxon>Poeciliinae</taxon>
        <taxon>Gambusia</taxon>
    </lineage>
</organism>
<evidence type="ECO:0000313" key="2">
    <source>
        <dbReference type="EMBL" id="PWA24428.1"/>
    </source>
</evidence>
<comment type="similarity">
    <text evidence="1">Belongs to the cornifelin family.</text>
</comment>
<evidence type="ECO:0000313" key="3">
    <source>
        <dbReference type="Proteomes" id="UP000250572"/>
    </source>
</evidence>
<accession>A0A315VY89</accession>
<protein>
    <submittedName>
        <fullName evidence="2">Uncharacterized protein</fullName>
    </submittedName>
</protein>
<dbReference type="AlphaFoldDB" id="A0A315VY89"/>
<proteinExistence type="inferred from homology"/>